<evidence type="ECO:0000313" key="1">
    <source>
        <dbReference type="EMBL" id="KTE91839.1"/>
    </source>
</evidence>
<reference evidence="1 2" key="1">
    <citation type="submission" date="2015-12" db="EMBL/GenBank/DDBJ databases">
        <title>Draft Genome Sequence of Desulfitobacterium hafniense Strain DH, a Sulfate-reducing Bacterium Isolated from Paddy Soils.</title>
        <authorList>
            <person name="Bao P."/>
            <person name="Zhang X."/>
            <person name="Li G."/>
        </authorList>
    </citation>
    <scope>NUCLEOTIDE SEQUENCE [LARGE SCALE GENOMIC DNA]</scope>
    <source>
        <strain evidence="1 2">DH</strain>
    </source>
</reference>
<dbReference type="EMBL" id="LOCK01000018">
    <property type="protein sequence ID" value="KTE91839.1"/>
    <property type="molecule type" value="Genomic_DNA"/>
</dbReference>
<protein>
    <recommendedName>
        <fullName evidence="3">TIGR02678 family protein</fullName>
    </recommendedName>
</protein>
<comment type="caution">
    <text evidence="1">The sequence shown here is derived from an EMBL/GenBank/DDBJ whole genome shotgun (WGS) entry which is preliminary data.</text>
</comment>
<dbReference type="NCBIfam" id="TIGR02678">
    <property type="entry name" value="TIGR02678 family protein"/>
    <property type="match status" value="1"/>
</dbReference>
<sequence length="416" mass="48926">MNGGAAVEKIKVGKLYSARRRRSTVVDQKESTNRIKVCMKALLNRPWIGKESDPQLYYWIKEQSDSIREWFMYHTGYSLIINRKLAKLDKVPVIAFPWMGFQEFREALDYALFTYSLWFLEGKTEGEQFLLTDLVKEIKEYMTEQGMTIDWKNYFQRLSMARALKKLKSLNIVQAIDGKEADWAMDQEAYNVLYECTAYSRYVLRNFPRDLTSYTTMDEMGEIPDAGDKQEEINRVRRYRLYRRFLLEPVVWDKDWKDDLLYYHGQKNYLIRQFKEMFGWEGSRYREGVLFFEPEAGAEAELFPTLSSLSDLSMLVCGKIRQDVNNPELENLKAELDGSVRVTKSEVERILIQLKEDHSKYWISDHQKMQSSALAEEVCGHLIEWGFARWAEGGFLILHAAAGRWLAQYGSMELDE</sequence>
<gene>
    <name evidence="1" type="ORF">AT727_20395</name>
</gene>
<evidence type="ECO:0008006" key="3">
    <source>
        <dbReference type="Google" id="ProtNLM"/>
    </source>
</evidence>
<dbReference type="Pfam" id="PF09661">
    <property type="entry name" value="DUF2398"/>
    <property type="match status" value="1"/>
</dbReference>
<dbReference type="AlphaFoldDB" id="A0A0W1JLB3"/>
<accession>A0A0W1JLB3</accession>
<dbReference type="InterPro" id="IPR013494">
    <property type="entry name" value="CHP02678"/>
</dbReference>
<proteinExistence type="predicted"/>
<dbReference type="Proteomes" id="UP000054623">
    <property type="component" value="Unassembled WGS sequence"/>
</dbReference>
<name>A0A0W1JLB3_DESHA</name>
<organism evidence="1 2">
    <name type="scientific">Desulfitobacterium hafniense</name>
    <name type="common">Desulfitobacterium frappieri</name>
    <dbReference type="NCBI Taxonomy" id="49338"/>
    <lineage>
        <taxon>Bacteria</taxon>
        <taxon>Bacillati</taxon>
        <taxon>Bacillota</taxon>
        <taxon>Clostridia</taxon>
        <taxon>Eubacteriales</taxon>
        <taxon>Desulfitobacteriaceae</taxon>
        <taxon>Desulfitobacterium</taxon>
    </lineage>
</organism>
<evidence type="ECO:0000313" key="2">
    <source>
        <dbReference type="Proteomes" id="UP000054623"/>
    </source>
</evidence>